<keyword evidence="3" id="KW-0735">Signal-anchor</keyword>
<keyword evidence="5" id="KW-1133">Transmembrane helix</keyword>
<dbReference type="PANTHER" id="PTHR11062:SF58">
    <property type="entry name" value="XYLOGLUCAN GALACTOSYLTRANSFERASE GT19-RELATED"/>
    <property type="match status" value="1"/>
</dbReference>
<dbReference type="Pfam" id="PF03016">
    <property type="entry name" value="Exostosin_GT47"/>
    <property type="match status" value="1"/>
</dbReference>
<accession>A0A2K1JLE3</accession>
<dbReference type="GO" id="GO:0016757">
    <property type="term" value="F:glycosyltransferase activity"/>
    <property type="evidence" value="ECO:0007669"/>
    <property type="project" value="InterPro"/>
</dbReference>
<dbReference type="PaxDb" id="3218-PP1S5_370V6.1"/>
<evidence type="ECO:0000256" key="4">
    <source>
        <dbReference type="ARBA" id="ARBA00023034"/>
    </source>
</evidence>
<reference evidence="7 9" key="1">
    <citation type="journal article" date="2008" name="Science">
        <title>The Physcomitrella genome reveals evolutionary insights into the conquest of land by plants.</title>
        <authorList>
            <person name="Rensing S."/>
            <person name="Lang D."/>
            <person name="Zimmer A."/>
            <person name="Terry A."/>
            <person name="Salamov A."/>
            <person name="Shapiro H."/>
            <person name="Nishiyama T."/>
            <person name="Perroud P.-F."/>
            <person name="Lindquist E."/>
            <person name="Kamisugi Y."/>
            <person name="Tanahashi T."/>
            <person name="Sakakibara K."/>
            <person name="Fujita T."/>
            <person name="Oishi K."/>
            <person name="Shin-I T."/>
            <person name="Kuroki Y."/>
            <person name="Toyoda A."/>
            <person name="Suzuki Y."/>
            <person name="Hashimoto A."/>
            <person name="Yamaguchi K."/>
            <person name="Sugano A."/>
            <person name="Kohara Y."/>
            <person name="Fujiyama A."/>
            <person name="Anterola A."/>
            <person name="Aoki S."/>
            <person name="Ashton N."/>
            <person name="Barbazuk W.B."/>
            <person name="Barker E."/>
            <person name="Bennetzen J."/>
            <person name="Bezanilla M."/>
            <person name="Blankenship R."/>
            <person name="Cho S.H."/>
            <person name="Dutcher S."/>
            <person name="Estelle M."/>
            <person name="Fawcett J.A."/>
            <person name="Gundlach H."/>
            <person name="Hanada K."/>
            <person name="Heyl A."/>
            <person name="Hicks K.A."/>
            <person name="Hugh J."/>
            <person name="Lohr M."/>
            <person name="Mayer K."/>
            <person name="Melkozernov A."/>
            <person name="Murata T."/>
            <person name="Nelson D."/>
            <person name="Pils B."/>
            <person name="Prigge M."/>
            <person name="Reiss B."/>
            <person name="Renner T."/>
            <person name="Rombauts S."/>
            <person name="Rushton P."/>
            <person name="Sanderfoot A."/>
            <person name="Schween G."/>
            <person name="Shiu S.-H."/>
            <person name="Stueber K."/>
            <person name="Theodoulou F.L."/>
            <person name="Tu H."/>
            <person name="Van de Peer Y."/>
            <person name="Verrier P.J."/>
            <person name="Waters E."/>
            <person name="Wood A."/>
            <person name="Yang L."/>
            <person name="Cove D."/>
            <person name="Cuming A."/>
            <person name="Hasebe M."/>
            <person name="Lucas S."/>
            <person name="Mishler D.B."/>
            <person name="Reski R."/>
            <person name="Grigoriev I."/>
            <person name="Quatrano R.S."/>
            <person name="Boore J.L."/>
        </authorList>
    </citation>
    <scope>NUCLEOTIDE SEQUENCE [LARGE SCALE GENOMIC DNA]</scope>
    <source>
        <strain evidence="8 9">cv. Gransden 2004</strain>
    </source>
</reference>
<evidence type="ECO:0000256" key="2">
    <source>
        <dbReference type="ARBA" id="ARBA00010271"/>
    </source>
</evidence>
<dbReference type="OMA" id="CESLVNH"/>
<evidence type="ECO:0000313" key="7">
    <source>
        <dbReference type="EMBL" id="PNR42372.1"/>
    </source>
</evidence>
<keyword evidence="9" id="KW-1185">Reference proteome</keyword>
<dbReference type="PANTHER" id="PTHR11062">
    <property type="entry name" value="EXOSTOSIN HEPARAN SULFATE GLYCOSYLTRANSFERASE -RELATED"/>
    <property type="match status" value="1"/>
</dbReference>
<evidence type="ECO:0000256" key="1">
    <source>
        <dbReference type="ARBA" id="ARBA00004323"/>
    </source>
</evidence>
<dbReference type="OrthoDB" id="1924787at2759"/>
<gene>
    <name evidence="8" type="primary">LOC112290426</name>
    <name evidence="7" type="ORF">PHYPA_017201</name>
</gene>
<comment type="similarity">
    <text evidence="2">Belongs to the glycosyltransferase 47 family.</text>
</comment>
<protein>
    <recommendedName>
        <fullName evidence="6">Exostosin GT47 domain-containing protein</fullName>
    </recommendedName>
</protein>
<dbReference type="AlphaFoldDB" id="A0A2K1JLE3"/>
<dbReference type="EnsemblPlants" id="Pp3c13_10710V3.2">
    <property type="protein sequence ID" value="PAC:32932030.CDS.1"/>
    <property type="gene ID" value="Pp3c13_10710"/>
</dbReference>
<reference evidence="8" key="3">
    <citation type="submission" date="2020-12" db="UniProtKB">
        <authorList>
            <consortium name="EnsemblPlants"/>
        </authorList>
    </citation>
    <scope>IDENTIFICATION</scope>
</reference>
<keyword evidence="4" id="KW-0333">Golgi apparatus</keyword>
<feature type="transmembrane region" description="Helical" evidence="5">
    <location>
        <begin position="20"/>
        <end position="38"/>
    </location>
</feature>
<evidence type="ECO:0000256" key="3">
    <source>
        <dbReference type="ARBA" id="ARBA00022968"/>
    </source>
</evidence>
<dbReference type="Gramene" id="Pp3c13_10710V3.1">
    <property type="protein sequence ID" value="PAC:32932029.CDS.1"/>
    <property type="gene ID" value="Pp3c13_10710"/>
</dbReference>
<keyword evidence="5" id="KW-0812">Transmembrane</keyword>
<dbReference type="InterPro" id="IPR040911">
    <property type="entry name" value="Exostosin_GT47"/>
</dbReference>
<evidence type="ECO:0000313" key="9">
    <source>
        <dbReference type="Proteomes" id="UP000006727"/>
    </source>
</evidence>
<dbReference type="InterPro" id="IPR004263">
    <property type="entry name" value="Exostosin"/>
</dbReference>
<dbReference type="EMBL" id="ABEU02000013">
    <property type="protein sequence ID" value="PNR42372.1"/>
    <property type="molecule type" value="Genomic_DNA"/>
</dbReference>
<sequence length="552" mass="62757">MDVPKMSAKKHRAQSSKRRLILKCFIAIIVVLFMTYISPGPGKFQTESQLQNPQKLMEAHSLPQVAQSLPQEAHSLPQETHSLPHVSYSIPVETHSLPVETHSLPVDTHSLPVDTHSFPVDTHSLPVDTHSLPVDTHSFPVDTHSLPNVPQLRDVCDGRRVHMYDMPKEFNTKLLELCDGELVDWIHFCKHCKNFGFGEKVNTTNEIFQKDWYGTDAYMLEVIFFKRMRHYPCLTTSPDNADIFFIPYFAGLDALPYLYNSTKRFDKQGYEVLAWLRSKAAKSWARYGGVDHFMIAGRTGWDFGTPSADGWGTWLFGLPGFENITFMELERRPWRSQEQAIPYPVGYHPSSAASLERWIERVRSSVRTALFSFSGALRPNLSIRGMLSNECVNATTECARLDCAKISCSHNPVPIYESLLTADFCLQPRGDTATRRSTIDSIVSGCIPVLFHEDSAEKQYIWHLPEDYKNFSVFIHEDCVTSGKCVVRDILKRIPQSEVLKKREKLISMIPSVVYRHPLASDFLQKDAFDLAIDGMLRKAAELKESSQNSIV</sequence>
<comment type="subcellular location">
    <subcellularLocation>
        <location evidence="1">Golgi apparatus membrane</location>
        <topology evidence="1">Single-pass type II membrane protein</topology>
    </subcellularLocation>
</comment>
<reference evidence="7 9" key="2">
    <citation type="journal article" date="2018" name="Plant J.">
        <title>The Physcomitrella patens chromosome-scale assembly reveals moss genome structure and evolution.</title>
        <authorList>
            <person name="Lang D."/>
            <person name="Ullrich K.K."/>
            <person name="Murat F."/>
            <person name="Fuchs J."/>
            <person name="Jenkins J."/>
            <person name="Haas F.B."/>
            <person name="Piednoel M."/>
            <person name="Gundlach H."/>
            <person name="Van Bel M."/>
            <person name="Meyberg R."/>
            <person name="Vives C."/>
            <person name="Morata J."/>
            <person name="Symeonidi A."/>
            <person name="Hiss M."/>
            <person name="Muchero W."/>
            <person name="Kamisugi Y."/>
            <person name="Saleh O."/>
            <person name="Blanc G."/>
            <person name="Decker E.L."/>
            <person name="van Gessel N."/>
            <person name="Grimwood J."/>
            <person name="Hayes R.D."/>
            <person name="Graham S.W."/>
            <person name="Gunter L.E."/>
            <person name="McDaniel S.F."/>
            <person name="Hoernstein S.N.W."/>
            <person name="Larsson A."/>
            <person name="Li F.W."/>
            <person name="Perroud P.F."/>
            <person name="Phillips J."/>
            <person name="Ranjan P."/>
            <person name="Rokshar D.S."/>
            <person name="Rothfels C.J."/>
            <person name="Schneider L."/>
            <person name="Shu S."/>
            <person name="Stevenson D.W."/>
            <person name="Thummler F."/>
            <person name="Tillich M."/>
            <person name="Villarreal Aguilar J.C."/>
            <person name="Widiez T."/>
            <person name="Wong G.K."/>
            <person name="Wymore A."/>
            <person name="Zhang Y."/>
            <person name="Zimmer A.D."/>
            <person name="Quatrano R.S."/>
            <person name="Mayer K.F.X."/>
            <person name="Goodstein D."/>
            <person name="Casacuberta J.M."/>
            <person name="Vandepoele K."/>
            <person name="Reski R."/>
            <person name="Cuming A.C."/>
            <person name="Tuskan G.A."/>
            <person name="Maumus F."/>
            <person name="Salse J."/>
            <person name="Schmutz J."/>
            <person name="Rensing S.A."/>
        </authorList>
    </citation>
    <scope>NUCLEOTIDE SEQUENCE [LARGE SCALE GENOMIC DNA]</scope>
    <source>
        <strain evidence="8 9">cv. Gransden 2004</strain>
    </source>
</reference>
<name>A0A2K1JLE3_PHYPA</name>
<dbReference type="Proteomes" id="UP000006727">
    <property type="component" value="Chromosome 13"/>
</dbReference>
<evidence type="ECO:0000256" key="5">
    <source>
        <dbReference type="SAM" id="Phobius"/>
    </source>
</evidence>
<proteinExistence type="inferred from homology"/>
<evidence type="ECO:0000313" key="8">
    <source>
        <dbReference type="EnsemblPlants" id="PAC:32932029.CDS.1"/>
    </source>
</evidence>
<evidence type="ECO:0000259" key="6">
    <source>
        <dbReference type="Pfam" id="PF03016"/>
    </source>
</evidence>
<dbReference type="EnsemblPlants" id="Pp3c13_10710V3.1">
    <property type="protein sequence ID" value="PAC:32932029.CDS.1"/>
    <property type="gene ID" value="Pp3c13_10710"/>
</dbReference>
<organism evidence="7">
    <name type="scientific">Physcomitrium patens</name>
    <name type="common">Spreading-leaved earth moss</name>
    <name type="synonym">Physcomitrella patens</name>
    <dbReference type="NCBI Taxonomy" id="3218"/>
    <lineage>
        <taxon>Eukaryota</taxon>
        <taxon>Viridiplantae</taxon>
        <taxon>Streptophyta</taxon>
        <taxon>Embryophyta</taxon>
        <taxon>Bryophyta</taxon>
        <taxon>Bryophytina</taxon>
        <taxon>Bryopsida</taxon>
        <taxon>Funariidae</taxon>
        <taxon>Funariales</taxon>
        <taxon>Funariaceae</taxon>
        <taxon>Physcomitrium</taxon>
    </lineage>
</organism>
<keyword evidence="5" id="KW-0472">Membrane</keyword>
<feature type="domain" description="Exostosin GT47" evidence="6">
    <location>
        <begin position="156"/>
        <end position="487"/>
    </location>
</feature>
<dbReference type="Gramene" id="Pp3c13_10710V3.2">
    <property type="protein sequence ID" value="PAC:32932030.CDS.1"/>
    <property type="gene ID" value="Pp3c13_10710"/>
</dbReference>
<dbReference type="GO" id="GO:0000139">
    <property type="term" value="C:Golgi membrane"/>
    <property type="evidence" value="ECO:0007669"/>
    <property type="project" value="UniProtKB-SubCell"/>
</dbReference>